<evidence type="ECO:0000256" key="7">
    <source>
        <dbReference type="HAMAP-Rule" id="MF_00503"/>
    </source>
</evidence>
<dbReference type="InterPro" id="IPR036935">
    <property type="entry name" value="Ribosomal_bL9_N_sf"/>
</dbReference>
<evidence type="ECO:0000256" key="5">
    <source>
        <dbReference type="ARBA" id="ARBA00023274"/>
    </source>
</evidence>
<dbReference type="Pfam" id="PF03948">
    <property type="entry name" value="Ribosomal_L9_C"/>
    <property type="match status" value="1"/>
</dbReference>
<proteinExistence type="inferred from homology"/>
<accession>I4C328</accession>
<dbReference type="Gene3D" id="3.40.5.10">
    <property type="entry name" value="Ribosomal protein L9, N-terminal domain"/>
    <property type="match status" value="1"/>
</dbReference>
<evidence type="ECO:0000256" key="4">
    <source>
        <dbReference type="ARBA" id="ARBA00022980"/>
    </source>
</evidence>
<gene>
    <name evidence="7" type="primary">rplI</name>
    <name evidence="9" type="ordered locus">Desti_1256</name>
</gene>
<name>I4C328_DESTA</name>
<reference evidence="10" key="1">
    <citation type="submission" date="2012-06" db="EMBL/GenBank/DDBJ databases">
        <title>Complete sequence of chromosome of Desulfomonile tiedjei DSM 6799.</title>
        <authorList>
            <person name="Lucas S."/>
            <person name="Copeland A."/>
            <person name="Lapidus A."/>
            <person name="Glavina del Rio T."/>
            <person name="Dalin E."/>
            <person name="Tice H."/>
            <person name="Bruce D."/>
            <person name="Goodwin L."/>
            <person name="Pitluck S."/>
            <person name="Peters L."/>
            <person name="Ovchinnikova G."/>
            <person name="Zeytun A."/>
            <person name="Lu M."/>
            <person name="Kyrpides N."/>
            <person name="Mavromatis K."/>
            <person name="Ivanova N."/>
            <person name="Brettin T."/>
            <person name="Detter J.C."/>
            <person name="Han C."/>
            <person name="Larimer F."/>
            <person name="Land M."/>
            <person name="Hauser L."/>
            <person name="Markowitz V."/>
            <person name="Cheng J.-F."/>
            <person name="Hugenholtz P."/>
            <person name="Woyke T."/>
            <person name="Wu D."/>
            <person name="Spring S."/>
            <person name="Schroeder M."/>
            <person name="Brambilla E."/>
            <person name="Klenk H.-P."/>
            <person name="Eisen J.A."/>
        </authorList>
    </citation>
    <scope>NUCLEOTIDE SEQUENCE [LARGE SCALE GENOMIC DNA]</scope>
    <source>
        <strain evidence="10">ATCC 49306 / DSM 6799 / DCB-1</strain>
    </source>
</reference>
<dbReference type="PROSITE" id="PS00651">
    <property type="entry name" value="RIBOSOMAL_L9"/>
    <property type="match status" value="1"/>
</dbReference>
<dbReference type="GO" id="GO:0006412">
    <property type="term" value="P:translation"/>
    <property type="evidence" value="ECO:0007669"/>
    <property type="project" value="UniProtKB-UniRule"/>
</dbReference>
<dbReference type="PANTHER" id="PTHR21368">
    <property type="entry name" value="50S RIBOSOMAL PROTEIN L9"/>
    <property type="match status" value="1"/>
</dbReference>
<protein>
    <recommendedName>
        <fullName evidence="6 7">Large ribosomal subunit protein bL9</fullName>
    </recommendedName>
</protein>
<dbReference type="OrthoDB" id="9788336at2"/>
<dbReference type="RefSeq" id="WP_014809120.1">
    <property type="nucleotide sequence ID" value="NC_018025.1"/>
</dbReference>
<organism evidence="9 10">
    <name type="scientific">Desulfomonile tiedjei (strain ATCC 49306 / DSM 6799 / DCB-1)</name>
    <dbReference type="NCBI Taxonomy" id="706587"/>
    <lineage>
        <taxon>Bacteria</taxon>
        <taxon>Pseudomonadati</taxon>
        <taxon>Thermodesulfobacteriota</taxon>
        <taxon>Desulfomonilia</taxon>
        <taxon>Desulfomonilales</taxon>
        <taxon>Desulfomonilaceae</taxon>
        <taxon>Desulfomonile</taxon>
    </lineage>
</organism>
<dbReference type="HOGENOM" id="CLU_078938_3_0_7"/>
<dbReference type="InterPro" id="IPR020070">
    <property type="entry name" value="Ribosomal_bL9_N"/>
</dbReference>
<evidence type="ECO:0000256" key="6">
    <source>
        <dbReference type="ARBA" id="ARBA00035292"/>
    </source>
</evidence>
<dbReference type="InterPro" id="IPR000244">
    <property type="entry name" value="Ribosomal_bL9"/>
</dbReference>
<keyword evidence="2 7" id="KW-0699">rRNA-binding</keyword>
<keyword evidence="4 7" id="KW-0689">Ribosomal protein</keyword>
<dbReference type="HAMAP" id="MF_00503">
    <property type="entry name" value="Ribosomal_bL9"/>
    <property type="match status" value="1"/>
</dbReference>
<dbReference type="GO" id="GO:0019843">
    <property type="term" value="F:rRNA binding"/>
    <property type="evidence" value="ECO:0007669"/>
    <property type="project" value="UniProtKB-UniRule"/>
</dbReference>
<dbReference type="PATRIC" id="fig|706587.4.peg.1442"/>
<dbReference type="KEGG" id="dti:Desti_1256"/>
<sequence>MEVILLEHLDDLGTVGQTVKVKDGYARNYLLPRKLACLATPQNLNLYRTIIEAKQKKLAKAKSAADAQAEQISIIVLEFVRKSRGQDGRLFGSVTNADVAAELQKLGYELDKKRISLSEPVKKTGEYKASIRLHPEVTAQVTIIVKSEEESENVAGK</sequence>
<feature type="domain" description="Ribosomal protein L9" evidence="8">
    <location>
        <begin position="13"/>
        <end position="40"/>
    </location>
</feature>
<dbReference type="InterPro" id="IPR020594">
    <property type="entry name" value="Ribosomal_bL9_bac/chp"/>
</dbReference>
<dbReference type="GO" id="GO:1990904">
    <property type="term" value="C:ribonucleoprotein complex"/>
    <property type="evidence" value="ECO:0007669"/>
    <property type="project" value="UniProtKB-KW"/>
</dbReference>
<dbReference type="SUPFAM" id="SSF55658">
    <property type="entry name" value="L9 N-domain-like"/>
    <property type="match status" value="1"/>
</dbReference>
<dbReference type="Gene3D" id="3.10.430.100">
    <property type="entry name" value="Ribosomal protein L9, C-terminal domain"/>
    <property type="match status" value="1"/>
</dbReference>
<comment type="similarity">
    <text evidence="1 7">Belongs to the bacterial ribosomal protein bL9 family.</text>
</comment>
<dbReference type="STRING" id="706587.Desti_1256"/>
<evidence type="ECO:0000256" key="1">
    <source>
        <dbReference type="ARBA" id="ARBA00010605"/>
    </source>
</evidence>
<dbReference type="eggNOG" id="COG0359">
    <property type="taxonomic scope" value="Bacteria"/>
</dbReference>
<keyword evidence="5 7" id="KW-0687">Ribonucleoprotein</keyword>
<dbReference type="Pfam" id="PF01281">
    <property type="entry name" value="Ribosomal_L9_N"/>
    <property type="match status" value="1"/>
</dbReference>
<evidence type="ECO:0000256" key="3">
    <source>
        <dbReference type="ARBA" id="ARBA00022884"/>
    </source>
</evidence>
<keyword evidence="10" id="KW-1185">Reference proteome</keyword>
<dbReference type="InterPro" id="IPR020069">
    <property type="entry name" value="Ribosomal_bL9_C"/>
</dbReference>
<dbReference type="AlphaFoldDB" id="I4C328"/>
<evidence type="ECO:0000313" key="10">
    <source>
        <dbReference type="Proteomes" id="UP000006055"/>
    </source>
</evidence>
<dbReference type="SUPFAM" id="SSF55653">
    <property type="entry name" value="Ribosomal protein L9 C-domain"/>
    <property type="match status" value="1"/>
</dbReference>
<dbReference type="GO" id="GO:0003735">
    <property type="term" value="F:structural constituent of ribosome"/>
    <property type="evidence" value="ECO:0007669"/>
    <property type="project" value="InterPro"/>
</dbReference>
<evidence type="ECO:0000256" key="2">
    <source>
        <dbReference type="ARBA" id="ARBA00022730"/>
    </source>
</evidence>
<dbReference type="InterPro" id="IPR036791">
    <property type="entry name" value="Ribosomal_bL9_C_sf"/>
</dbReference>
<dbReference type="GO" id="GO:0005840">
    <property type="term" value="C:ribosome"/>
    <property type="evidence" value="ECO:0007669"/>
    <property type="project" value="UniProtKB-KW"/>
</dbReference>
<dbReference type="InterPro" id="IPR009027">
    <property type="entry name" value="Ribosomal_bL9/RNase_H1_N"/>
</dbReference>
<dbReference type="EMBL" id="CP003360">
    <property type="protein sequence ID" value="AFM23969.1"/>
    <property type="molecule type" value="Genomic_DNA"/>
</dbReference>
<comment type="function">
    <text evidence="7">Binds to the 23S rRNA.</text>
</comment>
<evidence type="ECO:0000313" key="9">
    <source>
        <dbReference type="EMBL" id="AFM23969.1"/>
    </source>
</evidence>
<dbReference type="Proteomes" id="UP000006055">
    <property type="component" value="Chromosome"/>
</dbReference>
<dbReference type="NCBIfam" id="TIGR00158">
    <property type="entry name" value="L9"/>
    <property type="match status" value="1"/>
</dbReference>
<evidence type="ECO:0000259" key="8">
    <source>
        <dbReference type="PROSITE" id="PS00651"/>
    </source>
</evidence>
<keyword evidence="3 7" id="KW-0694">RNA-binding</keyword>